<accession>A0A0U1LKQ9</accession>
<dbReference type="STRING" id="28573.A0A0U1LKQ9"/>
<dbReference type="InterPro" id="IPR011009">
    <property type="entry name" value="Kinase-like_dom_sf"/>
</dbReference>
<keyword evidence="4" id="KW-1185">Reference proteome</keyword>
<dbReference type="InterPro" id="IPR002575">
    <property type="entry name" value="Aminoglycoside_PTrfase"/>
</dbReference>
<reference evidence="3 4" key="1">
    <citation type="submission" date="2015-04" db="EMBL/GenBank/DDBJ databases">
        <authorList>
            <person name="Syromyatnikov M.Y."/>
            <person name="Popov V.N."/>
        </authorList>
    </citation>
    <scope>NUCLEOTIDE SEQUENCE [LARGE SCALE GENOMIC DNA]</scope>
    <source>
        <strain evidence="3">WF-38-12</strain>
    </source>
</reference>
<name>A0A0U1LKQ9_TALIS</name>
<dbReference type="Pfam" id="PF01636">
    <property type="entry name" value="APH"/>
    <property type="match status" value="1"/>
</dbReference>
<dbReference type="EMBL" id="CVMT01000001">
    <property type="protein sequence ID" value="CRG82986.1"/>
    <property type="molecule type" value="Genomic_DNA"/>
</dbReference>
<gene>
    <name evidence="3" type="ORF">PISL3812_00334</name>
</gene>
<organism evidence="3 4">
    <name type="scientific">Talaromyces islandicus</name>
    <name type="common">Penicillium islandicum</name>
    <dbReference type="NCBI Taxonomy" id="28573"/>
    <lineage>
        <taxon>Eukaryota</taxon>
        <taxon>Fungi</taxon>
        <taxon>Dikarya</taxon>
        <taxon>Ascomycota</taxon>
        <taxon>Pezizomycotina</taxon>
        <taxon>Eurotiomycetes</taxon>
        <taxon>Eurotiomycetidae</taxon>
        <taxon>Eurotiales</taxon>
        <taxon>Trichocomaceae</taxon>
        <taxon>Talaromyces</taxon>
        <taxon>Talaromyces sect. Islandici</taxon>
    </lineage>
</organism>
<dbReference type="OrthoDB" id="432970at2759"/>
<evidence type="ECO:0000259" key="1">
    <source>
        <dbReference type="Pfam" id="PF01636"/>
    </source>
</evidence>
<evidence type="ECO:0000313" key="3">
    <source>
        <dbReference type="EMBL" id="CRG82986.1"/>
    </source>
</evidence>
<protein>
    <submittedName>
        <fullName evidence="3">Tudor domain-containing protein 15</fullName>
    </submittedName>
</protein>
<proteinExistence type="predicted"/>
<dbReference type="SUPFAM" id="SSF56112">
    <property type="entry name" value="Protein kinase-like (PK-like)"/>
    <property type="match status" value="1"/>
</dbReference>
<feature type="domain" description="Aminoglycoside phosphotransferase" evidence="1">
    <location>
        <begin position="1130"/>
        <end position="1201"/>
    </location>
</feature>
<sequence length="1286" mass="146154">MLGPAHLQRFVWFHPVGNTTPVCLTQTLPPDDDASILMLGCGDVRNVLFTVYSDLSTNERRLDFTCCDLECEVLARNVMLYTLLMLRSESSIEKKIFSIYYDIMLEEDTLIFLRWHATRLCFFAQSLQVWQSSSFSRYIRFMDSKTLENCRQMWEMYCTCPATATEFGDLQSSLRNTIATAQELQSCYMQDGKSYYGIKAFGPMADYVPEIMALRYAYYWHRGVTRISDPPSMSRVKGECVHMNPMFATRQSSLVMHHGTDPYRSMHLSTLFVPLTEDSPLKPVMSDDIDKLYDVAVSQFKEYAEAFRKKIRNITIRVVNAEATAFCHSLHCSASFGNGHNSGWYRSTWGFEPLVLDNVSSDDPMTFHVIDTSSLADHVGCLNLISTASPLLKETHTSTLRVETAIIRDGEGPECGVDILSGHFVAVSSIFGLGCMHYWTQNGNTPVFQEKNLQDLPKSVFHGQLIYCRTAIEWRHMGAGNKIRMEERELARIMGMMYVEMFGDENTQSRAPRRHRHRQYSRASFVAAVGAVRKAVQVSDWNVVVEELLALIRQDCAVDFRYKEDLFLHLHLQGVHTATRYTGFISHINETQEGLLSQWSHIPASICMTMVVPRKKLEFLADNFSPASLVAQVYLSRPNRNTDSTYDCFQSVQLAFGRVLTAGTRYTETYTVTVHSDNNCRDWEGTSDLVVSAMIPTWKLLEHRHLDFQTGFSLRDVGDADGTLRKQLGEGLVIFSDNLNGNSIFLTRHRPNIPDPMWFSSLSARAASYRNPPVQFQPYYTPWLISNSNEGRVFLVCPSTLRLDLSNKTIVLDCAVAHLNKHSLPYLRPWLDGTEPCYFKQLFVSDDELLMWKHTIPAFVERCRTWSHSESCEYLSLPQIPLSTENMEPGIFCSCAYAHAFSDSSSSSSSNNDTITYDIGNSQLFSCLTPRHAVRAALTLPFPTAFGPASLDTDVSVWAAHILPQKRRRPREGQVKDTRWCRIITREKCDRRATELAGQAVEPVQLQGAFSYTLAAGNLVVQFRDCDSLLDTKTVDLAREIYGNMVPACVNKGVIGPPPSLTVYLMDKAPGITYIEVPLKTLHCTSWQEQTVSDFARFFANSWTNRLAESYRSDHSLADLQGKMDLLSRQIPLRFTRVVSKLREELPILFTSTYPLVLNHGDLCEMNIIVNPEIGGITGVIDWAEAKILPFGMSLWGVQNMLGYMNSTGWHYHENSSRLEGLFWDTFYEKLGTISDDDKQAMKTAERVGLVLRYGFTWEDGTRERPVTEQDSSIRYLDAFLHRLED</sequence>
<evidence type="ECO:0000259" key="2">
    <source>
        <dbReference type="Pfam" id="PF14737"/>
    </source>
</evidence>
<dbReference type="Gene3D" id="3.90.1200.10">
    <property type="match status" value="1"/>
</dbReference>
<feature type="domain" description="DUF4470" evidence="2">
    <location>
        <begin position="15"/>
        <end position="101"/>
    </location>
</feature>
<dbReference type="InterPro" id="IPR027974">
    <property type="entry name" value="DUF4470"/>
</dbReference>
<dbReference type="Proteomes" id="UP000054383">
    <property type="component" value="Unassembled WGS sequence"/>
</dbReference>
<evidence type="ECO:0000313" key="4">
    <source>
        <dbReference type="Proteomes" id="UP000054383"/>
    </source>
</evidence>
<dbReference type="Pfam" id="PF14737">
    <property type="entry name" value="DUF4470"/>
    <property type="match status" value="1"/>
</dbReference>